<feature type="region of interest" description="Disordered" evidence="1">
    <location>
        <begin position="132"/>
        <end position="161"/>
    </location>
</feature>
<protein>
    <submittedName>
        <fullName evidence="2">Hapless 8</fullName>
    </submittedName>
</protein>
<gene>
    <name evidence="2" type="ORF">STAS_30217</name>
</gene>
<dbReference type="Gene3D" id="3.30.160.60">
    <property type="entry name" value="Classic Zinc Finger"/>
    <property type="match status" value="1"/>
</dbReference>
<feature type="compositionally biased region" description="Polar residues" evidence="1">
    <location>
        <begin position="151"/>
        <end position="161"/>
    </location>
</feature>
<dbReference type="EMBL" id="BKCP01010514">
    <property type="protein sequence ID" value="GER52734.1"/>
    <property type="molecule type" value="Genomic_DNA"/>
</dbReference>
<feature type="compositionally biased region" description="Basic residues" evidence="1">
    <location>
        <begin position="15"/>
        <end position="37"/>
    </location>
</feature>
<dbReference type="AlphaFoldDB" id="A0A5A7R8S4"/>
<evidence type="ECO:0000313" key="3">
    <source>
        <dbReference type="Proteomes" id="UP000325081"/>
    </source>
</evidence>
<feature type="region of interest" description="Disordered" evidence="1">
    <location>
        <begin position="1"/>
        <end position="55"/>
    </location>
</feature>
<dbReference type="PANTHER" id="PTHR35767:SF1">
    <property type="entry name" value="HAPLESS PROTEIN"/>
    <property type="match status" value="1"/>
</dbReference>
<evidence type="ECO:0000313" key="2">
    <source>
        <dbReference type="EMBL" id="GER52734.1"/>
    </source>
</evidence>
<feature type="compositionally biased region" description="Basic and acidic residues" evidence="1">
    <location>
        <begin position="365"/>
        <end position="375"/>
    </location>
</feature>
<evidence type="ECO:0000256" key="1">
    <source>
        <dbReference type="SAM" id="MobiDB-lite"/>
    </source>
</evidence>
<feature type="region of interest" description="Disordered" evidence="1">
    <location>
        <begin position="365"/>
        <end position="414"/>
    </location>
</feature>
<keyword evidence="3" id="KW-1185">Reference proteome</keyword>
<comment type="caution">
    <text evidence="2">The sequence shown here is derived from an EMBL/GenBank/DDBJ whole genome shotgun (WGS) entry which is preliminary data.</text>
</comment>
<dbReference type="OrthoDB" id="1929441at2759"/>
<proteinExistence type="predicted"/>
<sequence length="910" mass="101960">MVERKSMLSCENKIRPLKKSRQHHNEGRKKKKRKSRKKVYEQMLSSENPPPDLSCSCKISQPKNSDEWASDDNPLPNFSIRGYVFGARAKDISNNWPFSQENLQLCLKYGVKDVLPPFDQTLDSVRNQSTAKCAAENSSVSRKDKKIPPATDQSSPYTNSVPENIVKLNNQKSSQEDTMASNVCPVCKMFSSSSNTTLNAHIDQCLSIKWTSNPKQSIKHRIKPKKTRLMADIYETALRCTLEDLDRRNGTNWTKVRTLSELGDLLPCKNVGYDKPVKTDKGNKFGMSKKKKCLVQKNKILDPCLHGQGFYCPEPKVKNGQEEESKGFKDLRQHHIANDQSKSDYLGRVIKQWVGSKRTGLREKVNLEHESSLSRKREKKPRIKTGDSSSLSSRTSQHHHTFSPGANEFSYPRNNSFSRAMTSRGMKFSSLRKKLLSSVRHQSVLDSREKLRLNHLDFNKHGPCCESESEDETILSRIRIYGQDSEGLTTNASNNELLLNKTRVLINHKKKEGFINAGKGDLPSKAYETSSESIRHDEFGKTIDPFGDAYNGFAAFSNVEHISMFCGDEVGRDLVIAPQCSNDEAAEKNNSGETQRNYYADVDPIPIPGPPGSFLPSPGHMSSEEELNESSSLTTCRIREGEEHEVVVTNSTAQFSSGLVFNKTAEGLFLTNEPPTLSNTNPVLRLMGKNLTVMNKDESGSNMSCVENGLSTVNLSNEPHNFGRICSGGPPILENMQINMTSPILEKAPSNFRPIQYFSAHPCDSFDGNLSSSMKSHEYASECAMISKQIGTNFRMDPYFNVQPHVEFCGSRQKEIIVIDDSPEIGHGGFKSMKATNGMANYQTRGYHPLCAGSPFIQNRKIQAESFGKLINFKAEGSNALHHHPSSSTAYFPYIVDQLRPSFYFSHGFS</sequence>
<dbReference type="PANTHER" id="PTHR35767">
    <property type="entry name" value="HAPLESS PROTEIN"/>
    <property type="match status" value="1"/>
</dbReference>
<dbReference type="Proteomes" id="UP000325081">
    <property type="component" value="Unassembled WGS sequence"/>
</dbReference>
<name>A0A5A7R8S4_STRAF</name>
<accession>A0A5A7R8S4</accession>
<reference evidence="3" key="1">
    <citation type="journal article" date="2019" name="Curr. Biol.">
        <title>Genome Sequence of Striga asiatica Provides Insight into the Evolution of Plant Parasitism.</title>
        <authorList>
            <person name="Yoshida S."/>
            <person name="Kim S."/>
            <person name="Wafula E.K."/>
            <person name="Tanskanen J."/>
            <person name="Kim Y.M."/>
            <person name="Honaas L."/>
            <person name="Yang Z."/>
            <person name="Spallek T."/>
            <person name="Conn C.E."/>
            <person name="Ichihashi Y."/>
            <person name="Cheong K."/>
            <person name="Cui S."/>
            <person name="Der J.P."/>
            <person name="Gundlach H."/>
            <person name="Jiao Y."/>
            <person name="Hori C."/>
            <person name="Ishida J.K."/>
            <person name="Kasahara H."/>
            <person name="Kiba T."/>
            <person name="Kim M.S."/>
            <person name="Koo N."/>
            <person name="Laohavisit A."/>
            <person name="Lee Y.H."/>
            <person name="Lumba S."/>
            <person name="McCourt P."/>
            <person name="Mortimer J.C."/>
            <person name="Mutuku J.M."/>
            <person name="Nomura T."/>
            <person name="Sasaki-Sekimoto Y."/>
            <person name="Seto Y."/>
            <person name="Wang Y."/>
            <person name="Wakatake T."/>
            <person name="Sakakibara H."/>
            <person name="Demura T."/>
            <person name="Yamaguchi S."/>
            <person name="Yoneyama K."/>
            <person name="Manabe R.I."/>
            <person name="Nelson D.C."/>
            <person name="Schulman A.H."/>
            <person name="Timko M.P."/>
            <person name="dePamphilis C.W."/>
            <person name="Choi D."/>
            <person name="Shirasu K."/>
        </authorList>
    </citation>
    <scope>NUCLEOTIDE SEQUENCE [LARGE SCALE GENOMIC DNA]</scope>
    <source>
        <strain evidence="3">cv. UVA1</strain>
    </source>
</reference>
<organism evidence="2 3">
    <name type="scientific">Striga asiatica</name>
    <name type="common">Asiatic witchweed</name>
    <name type="synonym">Buchnera asiatica</name>
    <dbReference type="NCBI Taxonomy" id="4170"/>
    <lineage>
        <taxon>Eukaryota</taxon>
        <taxon>Viridiplantae</taxon>
        <taxon>Streptophyta</taxon>
        <taxon>Embryophyta</taxon>
        <taxon>Tracheophyta</taxon>
        <taxon>Spermatophyta</taxon>
        <taxon>Magnoliopsida</taxon>
        <taxon>eudicotyledons</taxon>
        <taxon>Gunneridae</taxon>
        <taxon>Pentapetalae</taxon>
        <taxon>asterids</taxon>
        <taxon>lamiids</taxon>
        <taxon>Lamiales</taxon>
        <taxon>Orobanchaceae</taxon>
        <taxon>Buchnereae</taxon>
        <taxon>Striga</taxon>
    </lineage>
</organism>